<evidence type="ECO:0000313" key="1">
    <source>
        <dbReference type="EMBL" id="KAJ9582166.1"/>
    </source>
</evidence>
<proteinExistence type="predicted"/>
<evidence type="ECO:0000313" key="2">
    <source>
        <dbReference type="Proteomes" id="UP001233999"/>
    </source>
</evidence>
<keyword evidence="2" id="KW-1185">Reference proteome</keyword>
<accession>A0AAD7ZKU7</accession>
<name>A0AAD7ZKU7_DIPPU</name>
<feature type="non-terminal residue" evidence="1">
    <location>
        <position position="1"/>
    </location>
</feature>
<feature type="non-terminal residue" evidence="1">
    <location>
        <position position="52"/>
    </location>
</feature>
<comment type="caution">
    <text evidence="1">The sequence shown here is derived from an EMBL/GenBank/DDBJ whole genome shotgun (WGS) entry which is preliminary data.</text>
</comment>
<organism evidence="1 2">
    <name type="scientific">Diploptera punctata</name>
    <name type="common">Pacific beetle cockroach</name>
    <dbReference type="NCBI Taxonomy" id="6984"/>
    <lineage>
        <taxon>Eukaryota</taxon>
        <taxon>Metazoa</taxon>
        <taxon>Ecdysozoa</taxon>
        <taxon>Arthropoda</taxon>
        <taxon>Hexapoda</taxon>
        <taxon>Insecta</taxon>
        <taxon>Pterygota</taxon>
        <taxon>Neoptera</taxon>
        <taxon>Polyneoptera</taxon>
        <taxon>Dictyoptera</taxon>
        <taxon>Blattodea</taxon>
        <taxon>Blaberoidea</taxon>
        <taxon>Blaberidae</taxon>
        <taxon>Diplopterinae</taxon>
        <taxon>Diploptera</taxon>
    </lineage>
</organism>
<dbReference type="EMBL" id="JASPKZ010007822">
    <property type="protein sequence ID" value="KAJ9582166.1"/>
    <property type="molecule type" value="Genomic_DNA"/>
</dbReference>
<dbReference type="AlphaFoldDB" id="A0AAD7ZKU7"/>
<gene>
    <name evidence="1" type="ORF">L9F63_003508</name>
</gene>
<reference evidence="1" key="1">
    <citation type="journal article" date="2023" name="IScience">
        <title>Live-bearing cockroach genome reveals convergent evolutionary mechanisms linked to viviparity in insects and beyond.</title>
        <authorList>
            <person name="Fouks B."/>
            <person name="Harrison M.C."/>
            <person name="Mikhailova A.A."/>
            <person name="Marchal E."/>
            <person name="English S."/>
            <person name="Carruthers M."/>
            <person name="Jennings E.C."/>
            <person name="Chiamaka E.L."/>
            <person name="Frigard R.A."/>
            <person name="Pippel M."/>
            <person name="Attardo G.M."/>
            <person name="Benoit J.B."/>
            <person name="Bornberg-Bauer E."/>
            <person name="Tobe S.S."/>
        </authorList>
    </citation>
    <scope>NUCLEOTIDE SEQUENCE</scope>
    <source>
        <strain evidence="1">Stay&amp;Tobe</strain>
    </source>
</reference>
<protein>
    <submittedName>
        <fullName evidence="1">Uncharacterized protein</fullName>
    </submittedName>
</protein>
<reference evidence="1" key="2">
    <citation type="submission" date="2023-05" db="EMBL/GenBank/DDBJ databases">
        <authorList>
            <person name="Fouks B."/>
        </authorList>
    </citation>
    <scope>NUCLEOTIDE SEQUENCE</scope>
    <source>
        <strain evidence="1">Stay&amp;Tobe</strain>
        <tissue evidence="1">Testes</tissue>
    </source>
</reference>
<dbReference type="Proteomes" id="UP001233999">
    <property type="component" value="Unassembled WGS sequence"/>
</dbReference>
<sequence length="52" mass="6055">VHLRGLDSYLICNETYESVVASRCFPHRLFVCTKIKSSLQNYFLISILLHLL</sequence>